<evidence type="ECO:0000256" key="3">
    <source>
        <dbReference type="ARBA" id="ARBA00022692"/>
    </source>
</evidence>
<dbReference type="Proteomes" id="UP000284403">
    <property type="component" value="Unassembled WGS sequence"/>
</dbReference>
<comment type="function">
    <text evidence="9">Has a role in transport between endoplasmic reticulum and Golgi.</text>
</comment>
<dbReference type="OrthoDB" id="337750at2759"/>
<dbReference type="GO" id="GO:0005789">
    <property type="term" value="C:endoplasmic reticulum membrane"/>
    <property type="evidence" value="ECO:0007669"/>
    <property type="project" value="UniProtKB-SubCell"/>
</dbReference>
<sequence length="292" mass="32533">MSAFSPYSSPQQPHPASFPTAWGGDQHGMMLQMGLQYGQSMLQGGEQRFMQHMPVISNIYRYFRVDNNYVKKKLAIMLFPFSRRFESHSHGPGSEQEAVGGATGFGGDAAPFSPTAGVGRPYPTTPAALPTNDAYALDLYLPLMGAVTYIILSGFVHGLHHYRVTNEELLGIASALVFWFLVEVFALKVASYFLRLVPDINVLDLMALTGYKYLTVSIIVLLRELLQFESDAYYVGVMASYILFANGVFVMKNIMRMYKCEGRTPSNVRLLAYGAALLQAPLVLWLAVRPFW</sequence>
<keyword evidence="5 9" id="KW-0653">Protein transport</keyword>
<keyword evidence="12" id="KW-1185">Reference proteome</keyword>
<name>A0A3R7N5G8_9TRYP</name>
<keyword evidence="3 9" id="KW-0812">Transmembrane</keyword>
<feature type="transmembrane region" description="Helical" evidence="9">
    <location>
        <begin position="169"/>
        <end position="190"/>
    </location>
</feature>
<comment type="similarity">
    <text evidence="1 9">Belongs to the YIF1 family.</text>
</comment>
<dbReference type="GO" id="GO:0015031">
    <property type="term" value="P:protein transport"/>
    <property type="evidence" value="ECO:0007669"/>
    <property type="project" value="UniProtKB-KW"/>
</dbReference>
<keyword evidence="6 9" id="KW-1133">Transmembrane helix</keyword>
<feature type="transmembrane region" description="Helical" evidence="9">
    <location>
        <begin position="139"/>
        <end position="157"/>
    </location>
</feature>
<dbReference type="GeneID" id="40322382"/>
<dbReference type="PANTHER" id="PTHR14083:SF0">
    <property type="entry name" value="YIP1D-INTERACTING FACTOR 1, ISOFORM C"/>
    <property type="match status" value="1"/>
</dbReference>
<dbReference type="InterPro" id="IPR005578">
    <property type="entry name" value="Yif1_fam"/>
</dbReference>
<evidence type="ECO:0000256" key="1">
    <source>
        <dbReference type="ARBA" id="ARBA00009727"/>
    </source>
</evidence>
<dbReference type="GO" id="GO:0005793">
    <property type="term" value="C:endoplasmic reticulum-Golgi intermediate compartment"/>
    <property type="evidence" value="ECO:0007669"/>
    <property type="project" value="UniProtKB-UniRule"/>
</dbReference>
<evidence type="ECO:0000256" key="10">
    <source>
        <dbReference type="SAM" id="MobiDB-lite"/>
    </source>
</evidence>
<evidence type="ECO:0000256" key="4">
    <source>
        <dbReference type="ARBA" id="ARBA00022824"/>
    </source>
</evidence>
<evidence type="ECO:0000313" key="11">
    <source>
        <dbReference type="EMBL" id="RNF00536.1"/>
    </source>
</evidence>
<feature type="transmembrane region" description="Helical" evidence="9">
    <location>
        <begin position="232"/>
        <end position="250"/>
    </location>
</feature>
<evidence type="ECO:0000256" key="8">
    <source>
        <dbReference type="ARBA" id="ARBA00023136"/>
    </source>
</evidence>
<feature type="transmembrane region" description="Helical" evidence="9">
    <location>
        <begin position="270"/>
        <end position="288"/>
    </location>
</feature>
<gene>
    <name evidence="11" type="ORF">Tco025E_08771</name>
</gene>
<keyword evidence="4 9" id="KW-0256">Endoplasmic reticulum</keyword>
<feature type="transmembrane region" description="Helical" evidence="9">
    <location>
        <begin position="202"/>
        <end position="226"/>
    </location>
</feature>
<dbReference type="RefSeq" id="XP_029224265.1">
    <property type="nucleotide sequence ID" value="XM_029375614.1"/>
</dbReference>
<reference evidence="11 12" key="1">
    <citation type="journal article" date="2018" name="BMC Genomics">
        <title>Genomic comparison of Trypanosoma conorhini and Trypanosoma rangeli to Trypanosoma cruzi strains of high and low virulence.</title>
        <authorList>
            <person name="Bradwell K.R."/>
            <person name="Koparde V.N."/>
            <person name="Matveyev A.V."/>
            <person name="Serrano M.G."/>
            <person name="Alves J.M."/>
            <person name="Parikh H."/>
            <person name="Huang B."/>
            <person name="Lee V."/>
            <person name="Espinosa-Alvarez O."/>
            <person name="Ortiz P.A."/>
            <person name="Costa-Martins A.G."/>
            <person name="Teixeira M.M."/>
            <person name="Buck G.A."/>
        </authorList>
    </citation>
    <scope>NUCLEOTIDE SEQUENCE [LARGE SCALE GENOMIC DNA]</scope>
    <source>
        <strain evidence="11 12">025E</strain>
    </source>
</reference>
<evidence type="ECO:0000256" key="7">
    <source>
        <dbReference type="ARBA" id="ARBA00023034"/>
    </source>
</evidence>
<evidence type="ECO:0000256" key="2">
    <source>
        <dbReference type="ARBA" id="ARBA00022448"/>
    </source>
</evidence>
<dbReference type="EMBL" id="MKKU01000878">
    <property type="protein sequence ID" value="RNF00536.1"/>
    <property type="molecule type" value="Genomic_DNA"/>
</dbReference>
<dbReference type="Pfam" id="PF03878">
    <property type="entry name" value="YIF1"/>
    <property type="match status" value="1"/>
</dbReference>
<keyword evidence="8 9" id="KW-0472">Membrane</keyword>
<comment type="caution">
    <text evidence="11">The sequence shown here is derived from an EMBL/GenBank/DDBJ whole genome shotgun (WGS) entry which is preliminary data.</text>
</comment>
<feature type="region of interest" description="Disordered" evidence="10">
    <location>
        <begin position="1"/>
        <end position="22"/>
    </location>
</feature>
<feature type="compositionally biased region" description="Polar residues" evidence="10">
    <location>
        <begin position="1"/>
        <end position="11"/>
    </location>
</feature>
<evidence type="ECO:0000256" key="6">
    <source>
        <dbReference type="ARBA" id="ARBA00022989"/>
    </source>
</evidence>
<evidence type="ECO:0000313" key="12">
    <source>
        <dbReference type="Proteomes" id="UP000284403"/>
    </source>
</evidence>
<evidence type="ECO:0000256" key="5">
    <source>
        <dbReference type="ARBA" id="ARBA00022927"/>
    </source>
</evidence>
<protein>
    <recommendedName>
        <fullName evidence="9">Protein YIF1</fullName>
    </recommendedName>
</protein>
<keyword evidence="2 9" id="KW-0813">Transport</keyword>
<accession>A0A3R7N5G8</accession>
<dbReference type="AlphaFoldDB" id="A0A3R7N5G8"/>
<dbReference type="GO" id="GO:0006888">
    <property type="term" value="P:endoplasmic reticulum to Golgi vesicle-mediated transport"/>
    <property type="evidence" value="ECO:0007669"/>
    <property type="project" value="UniProtKB-UniRule"/>
</dbReference>
<comment type="subcellular location">
    <subcellularLocation>
        <location evidence="9">Endoplasmic reticulum membrane</location>
        <topology evidence="9">Multi-pass membrane protein</topology>
    </subcellularLocation>
    <subcellularLocation>
        <location evidence="9">Golgi apparatus membrane</location>
        <topology evidence="9">Multi-pass membrane protein</topology>
    </subcellularLocation>
</comment>
<proteinExistence type="inferred from homology"/>
<organism evidence="11 12">
    <name type="scientific">Trypanosoma conorhini</name>
    <dbReference type="NCBI Taxonomy" id="83891"/>
    <lineage>
        <taxon>Eukaryota</taxon>
        <taxon>Discoba</taxon>
        <taxon>Euglenozoa</taxon>
        <taxon>Kinetoplastea</taxon>
        <taxon>Metakinetoplastina</taxon>
        <taxon>Trypanosomatida</taxon>
        <taxon>Trypanosomatidae</taxon>
        <taxon>Trypanosoma</taxon>
    </lineage>
</organism>
<keyword evidence="7 9" id="KW-0333">Golgi apparatus</keyword>
<dbReference type="GO" id="GO:0000139">
    <property type="term" value="C:Golgi membrane"/>
    <property type="evidence" value="ECO:0007669"/>
    <property type="project" value="UniProtKB-SubCell"/>
</dbReference>
<evidence type="ECO:0000256" key="9">
    <source>
        <dbReference type="RuleBase" id="RU368073"/>
    </source>
</evidence>
<dbReference type="PANTHER" id="PTHR14083">
    <property type="entry name" value="YIP1 INTERACTING FACTOR HOMOLOG YIF1 PROTEIN"/>
    <property type="match status" value="1"/>
</dbReference>
<dbReference type="GO" id="GO:0030134">
    <property type="term" value="C:COPII-coated ER to Golgi transport vesicle"/>
    <property type="evidence" value="ECO:0007669"/>
    <property type="project" value="TreeGrafter"/>
</dbReference>